<name>A0A6B2M2I6_9BACT</name>
<gene>
    <name evidence="1" type="ORF">G0Q06_05660</name>
</gene>
<comment type="caution">
    <text evidence="1">The sequence shown here is derived from an EMBL/GenBank/DDBJ whole genome shotgun (WGS) entry which is preliminary data.</text>
</comment>
<keyword evidence="2" id="KW-1185">Reference proteome</keyword>
<dbReference type="GO" id="GO:0006355">
    <property type="term" value="P:regulation of DNA-templated transcription"/>
    <property type="evidence" value="ECO:0007669"/>
    <property type="project" value="InterPro"/>
</dbReference>
<dbReference type="Proteomes" id="UP000478417">
    <property type="component" value="Unassembled WGS sequence"/>
</dbReference>
<accession>A0A6B2M2I6</accession>
<protein>
    <submittedName>
        <fullName evidence="1">CopG family transcriptional regulator</fullName>
    </submittedName>
</protein>
<dbReference type="RefSeq" id="WP_163963377.1">
    <property type="nucleotide sequence ID" value="NZ_JAAGNX010000002.1"/>
</dbReference>
<evidence type="ECO:0000313" key="2">
    <source>
        <dbReference type="Proteomes" id="UP000478417"/>
    </source>
</evidence>
<dbReference type="InterPro" id="IPR010985">
    <property type="entry name" value="Ribbon_hlx_hlx"/>
</dbReference>
<organism evidence="1 2">
    <name type="scientific">Oceanipulchritudo coccoides</name>
    <dbReference type="NCBI Taxonomy" id="2706888"/>
    <lineage>
        <taxon>Bacteria</taxon>
        <taxon>Pseudomonadati</taxon>
        <taxon>Verrucomicrobiota</taxon>
        <taxon>Opitutia</taxon>
        <taxon>Puniceicoccales</taxon>
        <taxon>Oceanipulchritudinaceae</taxon>
        <taxon>Oceanipulchritudo</taxon>
    </lineage>
</organism>
<dbReference type="SUPFAM" id="SSF47598">
    <property type="entry name" value="Ribbon-helix-helix"/>
    <property type="match status" value="1"/>
</dbReference>
<dbReference type="EMBL" id="JAAGNX010000002">
    <property type="protein sequence ID" value="NDV61930.1"/>
    <property type="molecule type" value="Genomic_DNA"/>
</dbReference>
<evidence type="ECO:0000313" key="1">
    <source>
        <dbReference type="EMBL" id="NDV61930.1"/>
    </source>
</evidence>
<reference evidence="1 2" key="1">
    <citation type="submission" date="2020-02" db="EMBL/GenBank/DDBJ databases">
        <title>Albibacoteraceae fam. nov., the first described family within the subdivision 4 Verrucomicrobia.</title>
        <authorList>
            <person name="Xi F."/>
        </authorList>
    </citation>
    <scope>NUCLEOTIDE SEQUENCE [LARGE SCALE GENOMIC DNA]</scope>
    <source>
        <strain evidence="1 2">CK1056</strain>
    </source>
</reference>
<dbReference type="AlphaFoldDB" id="A0A6B2M2I6"/>
<proteinExistence type="predicted"/>
<dbReference type="Gene3D" id="1.10.1220.10">
    <property type="entry name" value="Met repressor-like"/>
    <property type="match status" value="1"/>
</dbReference>
<sequence length="73" mass="8462">MKRATIYFEEDIHKALKVKAAEVSTSVSDLVNEAIRSSLQEDLEDLQAFEDRKNEPTMDFEQFLKKLKEDGKL</sequence>
<dbReference type="InterPro" id="IPR013321">
    <property type="entry name" value="Arc_rbn_hlx_hlx"/>
</dbReference>